<evidence type="ECO:0000313" key="1">
    <source>
        <dbReference type="EMBL" id="OEY69500.1"/>
    </source>
</evidence>
<name>A0A1E7Q5W1_9GAMM</name>
<dbReference type="STRING" id="1628148.BI198_07945"/>
<comment type="caution">
    <text evidence="1">The sequence shown here is derived from an EMBL/GenBank/DDBJ whole genome shotgun (WGS) entry which is preliminary data.</text>
</comment>
<evidence type="ECO:0000313" key="2">
    <source>
        <dbReference type="Proteomes" id="UP000242258"/>
    </source>
</evidence>
<dbReference type="EMBL" id="MKEK01000001">
    <property type="protein sequence ID" value="OEY69500.1"/>
    <property type="molecule type" value="Genomic_DNA"/>
</dbReference>
<protein>
    <recommendedName>
        <fullName evidence="3">DUF3025 domain-containing protein</fullName>
    </recommendedName>
</protein>
<proteinExistence type="predicted"/>
<dbReference type="OrthoDB" id="5292474at2"/>
<keyword evidence="2" id="KW-1185">Reference proteome</keyword>
<organism evidence="1 2">
    <name type="scientific">Rheinheimera salexigens</name>
    <dbReference type="NCBI Taxonomy" id="1628148"/>
    <lineage>
        <taxon>Bacteria</taxon>
        <taxon>Pseudomonadati</taxon>
        <taxon>Pseudomonadota</taxon>
        <taxon>Gammaproteobacteria</taxon>
        <taxon>Chromatiales</taxon>
        <taxon>Chromatiaceae</taxon>
        <taxon>Rheinheimera</taxon>
    </lineage>
</organism>
<dbReference type="Pfam" id="PF11227">
    <property type="entry name" value="DUF3025"/>
    <property type="match status" value="1"/>
</dbReference>
<sequence length="272" mass="31901">MNQKTEKTRFTPPLDWQADIINTNPIFSALCQKFGDFNPDTWPSLPTLNQWFISDYSFVANDKLLDDGRYYENFIYATKTIPCRENNWHDFFGALIWCLFPNTKALLNQLHIAEINLHGLKKRSLLRNKLTLFDECGVIICLEPSAQQHAELLRTQQWQQSFVQQRADWWQGVKPVIFGHAMYEMATKPFIGLTAKCLFVDVPTGFSHWNETDTYSFLDQILCKQIANYGMLYDKQQLTPLPLLGVPTWYSENDNASFYNNSDYFRPLRRRQ</sequence>
<gene>
    <name evidence="1" type="ORF">BI198_07945</name>
</gene>
<dbReference type="Proteomes" id="UP000242258">
    <property type="component" value="Unassembled WGS sequence"/>
</dbReference>
<dbReference type="RefSeq" id="WP_070049070.1">
    <property type="nucleotide sequence ID" value="NZ_CBCSDO010000005.1"/>
</dbReference>
<reference evidence="2" key="1">
    <citation type="submission" date="2016-09" db="EMBL/GenBank/DDBJ databases">
        <authorList>
            <person name="Wan X."/>
            <person name="Hou S."/>
        </authorList>
    </citation>
    <scope>NUCLEOTIDE SEQUENCE [LARGE SCALE GENOMIC DNA]</scope>
    <source>
        <strain evidence="2">KH87</strain>
    </source>
</reference>
<accession>A0A1E7Q5W1</accession>
<evidence type="ECO:0008006" key="3">
    <source>
        <dbReference type="Google" id="ProtNLM"/>
    </source>
</evidence>
<dbReference type="AlphaFoldDB" id="A0A1E7Q5W1"/>
<dbReference type="InterPro" id="IPR021390">
    <property type="entry name" value="DUF3025"/>
</dbReference>